<evidence type="ECO:0000313" key="3">
    <source>
        <dbReference type="Proteomes" id="UP000240830"/>
    </source>
</evidence>
<dbReference type="OrthoDB" id="6019702at2759"/>
<dbReference type="InterPro" id="IPR042522">
    <property type="entry name" value="Atg7_N_1"/>
</dbReference>
<sequence length="78" mass="8860">MEGQLRFAPFTSAISVSFWTSLARKKINEWKLDDGDLAIWGYYEAGVQNRSPRLHITEECLEGGQLSSSKYIEPCAYV</sequence>
<reference evidence="2 3" key="1">
    <citation type="submission" date="2016-10" db="EMBL/GenBank/DDBJ databases">
        <title>The genome of Paramicrosporidium saccamoebae is the missing link in understanding Cryptomycota and Microsporidia evolution.</title>
        <authorList>
            <person name="Quandt C.A."/>
            <person name="Beaudet D."/>
            <person name="Corsaro D."/>
            <person name="Michel R."/>
            <person name="Corradi N."/>
            <person name="James T."/>
        </authorList>
    </citation>
    <scope>NUCLEOTIDE SEQUENCE [LARGE SCALE GENOMIC DNA]</scope>
    <source>
        <strain evidence="2 3">KSL3</strain>
    </source>
</reference>
<dbReference type="STRING" id="1246581.A0A2H9TIC9"/>
<dbReference type="InterPro" id="IPR032197">
    <property type="entry name" value="Atg7_N"/>
</dbReference>
<proteinExistence type="predicted"/>
<comment type="caution">
    <text evidence="2">The sequence shown here is derived from an EMBL/GenBank/DDBJ whole genome shotgun (WGS) entry which is preliminary data.</text>
</comment>
<dbReference type="Proteomes" id="UP000240830">
    <property type="component" value="Unassembled WGS sequence"/>
</dbReference>
<evidence type="ECO:0000259" key="1">
    <source>
        <dbReference type="Pfam" id="PF16420"/>
    </source>
</evidence>
<dbReference type="Gene3D" id="3.40.140.70">
    <property type="entry name" value="Ubiquitin-like modifier-activating enzyme ATG7 N-terminal domain"/>
    <property type="match status" value="1"/>
</dbReference>
<name>A0A2H9TIC9_9FUNG</name>
<accession>A0A2H9TIC9</accession>
<dbReference type="AlphaFoldDB" id="A0A2H9TIC9"/>
<evidence type="ECO:0000313" key="2">
    <source>
        <dbReference type="EMBL" id="PJF17475.1"/>
    </source>
</evidence>
<gene>
    <name evidence="2" type="ORF">PSACC_02724</name>
</gene>
<keyword evidence="3" id="KW-1185">Reference proteome</keyword>
<dbReference type="Pfam" id="PF16420">
    <property type="entry name" value="ATG7_N"/>
    <property type="match status" value="1"/>
</dbReference>
<feature type="domain" description="Ubiquitin-like modifier-activating enzyme Atg7 N-terminal" evidence="1">
    <location>
        <begin position="5"/>
        <end position="61"/>
    </location>
</feature>
<dbReference type="EMBL" id="MTSL01000174">
    <property type="protein sequence ID" value="PJF17475.1"/>
    <property type="molecule type" value="Genomic_DNA"/>
</dbReference>
<organism evidence="2 3">
    <name type="scientific">Paramicrosporidium saccamoebae</name>
    <dbReference type="NCBI Taxonomy" id="1246581"/>
    <lineage>
        <taxon>Eukaryota</taxon>
        <taxon>Fungi</taxon>
        <taxon>Fungi incertae sedis</taxon>
        <taxon>Cryptomycota</taxon>
        <taxon>Cryptomycota incertae sedis</taxon>
        <taxon>Paramicrosporidium</taxon>
    </lineage>
</organism>
<protein>
    <recommendedName>
        <fullName evidence="1">Ubiquitin-like modifier-activating enzyme Atg7 N-terminal domain-containing protein</fullName>
    </recommendedName>
</protein>